<evidence type="ECO:0000313" key="4">
    <source>
        <dbReference type="Proteomes" id="UP000198945"/>
    </source>
</evidence>
<proteinExistence type="predicted"/>
<feature type="compositionally biased region" description="Gly residues" evidence="2">
    <location>
        <begin position="185"/>
        <end position="195"/>
    </location>
</feature>
<organism evidence="3 4">
    <name type="scientific">Halanaerobium congolense</name>
    <dbReference type="NCBI Taxonomy" id="54121"/>
    <lineage>
        <taxon>Bacteria</taxon>
        <taxon>Bacillati</taxon>
        <taxon>Bacillota</taxon>
        <taxon>Clostridia</taxon>
        <taxon>Halanaerobiales</taxon>
        <taxon>Halanaerobiaceae</taxon>
        <taxon>Halanaerobium</taxon>
    </lineage>
</organism>
<evidence type="ECO:0000313" key="3">
    <source>
        <dbReference type="EMBL" id="SDI95918.1"/>
    </source>
</evidence>
<feature type="coiled-coil region" evidence="1">
    <location>
        <begin position="48"/>
        <end position="101"/>
    </location>
</feature>
<reference evidence="3 4" key="1">
    <citation type="submission" date="2016-10" db="EMBL/GenBank/DDBJ databases">
        <authorList>
            <person name="de Groot N.N."/>
        </authorList>
    </citation>
    <scope>NUCLEOTIDE SEQUENCE [LARGE SCALE GENOMIC DNA]</scope>
    <source>
        <strain evidence="3 4">WG7</strain>
    </source>
</reference>
<protein>
    <recommendedName>
        <fullName evidence="5">Phage minor structural protein GP20</fullName>
    </recommendedName>
</protein>
<gene>
    <name evidence="3" type="ORF">SAMN04515654_12127</name>
</gene>
<evidence type="ECO:0008006" key="5">
    <source>
        <dbReference type="Google" id="ProtNLM"/>
    </source>
</evidence>
<dbReference type="Proteomes" id="UP000198945">
    <property type="component" value="Unassembled WGS sequence"/>
</dbReference>
<dbReference type="RefSeq" id="WP_089716408.1">
    <property type="nucleotide sequence ID" value="NZ_FNEH01000021.1"/>
</dbReference>
<evidence type="ECO:0000256" key="1">
    <source>
        <dbReference type="SAM" id="Coils"/>
    </source>
</evidence>
<dbReference type="EMBL" id="FNEH01000021">
    <property type="protein sequence ID" value="SDI95918.1"/>
    <property type="molecule type" value="Genomic_DNA"/>
</dbReference>
<sequence>MDELIKFLEENDVEITDDLKKEIKNIWNSNLPDEDDLFTQDDVDEIVKKRLAREEKLHEREIKGLEEKMEDMIPPEKVEEYKKAKKEAEEELEKYKTSQKIDYELQLSAKDAGVKDQEYFEFLVEKKGLKDRLITDDDGKVVATDKEGNILTEDGEKLGPSALINEMKEEKPDIFGEEKEDGKDIGGGGNPGGSGPKDKKKNTESLAMELGYKSKKESE</sequence>
<feature type="region of interest" description="Disordered" evidence="2">
    <location>
        <begin position="152"/>
        <end position="219"/>
    </location>
</feature>
<evidence type="ECO:0000256" key="2">
    <source>
        <dbReference type="SAM" id="MobiDB-lite"/>
    </source>
</evidence>
<keyword evidence="1" id="KW-0175">Coiled coil</keyword>
<dbReference type="AlphaFoldDB" id="A0A1G8PU92"/>
<feature type="compositionally biased region" description="Basic and acidic residues" evidence="2">
    <location>
        <begin position="166"/>
        <end position="184"/>
    </location>
</feature>
<accession>A0A1G8PU92</accession>
<name>A0A1G8PU92_9FIRM</name>